<dbReference type="EMBL" id="QXML01000007">
    <property type="protein sequence ID" value="RIW14034.1"/>
    <property type="molecule type" value="Genomic_DNA"/>
</dbReference>
<name>A0A418PPN2_9BACT</name>
<comment type="caution">
    <text evidence="1">The sequence shown here is derived from an EMBL/GenBank/DDBJ whole genome shotgun (WGS) entry which is preliminary data.</text>
</comment>
<sequence length="78" mass="9013">MYRYFLFFFLVVLGSCDELIEVLRFDGPCTIQMKDGSTITTKESIEILESTGTITYRDDEGRLWSVTTDEYESYVCGN</sequence>
<evidence type="ECO:0000313" key="2">
    <source>
        <dbReference type="Proteomes" id="UP000283522"/>
    </source>
</evidence>
<organism evidence="1 2">
    <name type="scientific">Algoriphagus lacus</name>
    <dbReference type="NCBI Taxonomy" id="2056311"/>
    <lineage>
        <taxon>Bacteria</taxon>
        <taxon>Pseudomonadati</taxon>
        <taxon>Bacteroidota</taxon>
        <taxon>Cytophagia</taxon>
        <taxon>Cytophagales</taxon>
        <taxon>Cyclobacteriaceae</taxon>
        <taxon>Algoriphagus</taxon>
    </lineage>
</organism>
<accession>A0A418PPN2</accession>
<protein>
    <submittedName>
        <fullName evidence="1">DUF903 domain-containing protein</fullName>
    </submittedName>
</protein>
<dbReference type="Proteomes" id="UP000283522">
    <property type="component" value="Unassembled WGS sequence"/>
</dbReference>
<dbReference type="AlphaFoldDB" id="A0A418PPN2"/>
<dbReference type="RefSeq" id="WP_119478577.1">
    <property type="nucleotide sequence ID" value="NZ_QXML01000007.1"/>
</dbReference>
<keyword evidence="2" id="KW-1185">Reference proteome</keyword>
<proteinExistence type="predicted"/>
<evidence type="ECO:0000313" key="1">
    <source>
        <dbReference type="EMBL" id="RIW14034.1"/>
    </source>
</evidence>
<dbReference type="PROSITE" id="PS51257">
    <property type="entry name" value="PROKAR_LIPOPROTEIN"/>
    <property type="match status" value="1"/>
</dbReference>
<gene>
    <name evidence="1" type="ORF">D0X99_14610</name>
</gene>
<dbReference type="Gene3D" id="2.30.30.100">
    <property type="match status" value="1"/>
</dbReference>
<dbReference type="OrthoDB" id="827672at2"/>
<reference evidence="1 2" key="1">
    <citation type="submission" date="2018-09" db="EMBL/GenBank/DDBJ databases">
        <authorList>
            <person name="Wang X."/>
            <person name="Du Z."/>
        </authorList>
    </citation>
    <scope>NUCLEOTIDE SEQUENCE [LARGE SCALE GENOMIC DNA]</scope>
    <source>
        <strain evidence="1 2">N3</strain>
    </source>
</reference>